<dbReference type="PANTHER" id="PTHR32071:SF74">
    <property type="entry name" value="TRANSCRIPTIONAL ACTIVATOR ROCR"/>
    <property type="match status" value="1"/>
</dbReference>
<evidence type="ECO:0000256" key="2">
    <source>
        <dbReference type="ARBA" id="ARBA00022840"/>
    </source>
</evidence>
<dbReference type="SUPFAM" id="SSF52540">
    <property type="entry name" value="P-loop containing nucleoside triphosphate hydrolases"/>
    <property type="match status" value="1"/>
</dbReference>
<dbReference type="EMBL" id="DWVZ01000095">
    <property type="protein sequence ID" value="HJC63364.1"/>
    <property type="molecule type" value="Genomic_DNA"/>
</dbReference>
<dbReference type="GO" id="GO:0043565">
    <property type="term" value="F:sequence-specific DNA binding"/>
    <property type="evidence" value="ECO:0007669"/>
    <property type="project" value="InterPro"/>
</dbReference>
<dbReference type="InterPro" id="IPR009057">
    <property type="entry name" value="Homeodomain-like_sf"/>
</dbReference>
<protein>
    <submittedName>
        <fullName evidence="7">Sigma 54-interacting transcriptional regulator</fullName>
    </submittedName>
</protein>
<evidence type="ECO:0000313" key="7">
    <source>
        <dbReference type="EMBL" id="HJC63364.1"/>
    </source>
</evidence>
<dbReference type="InterPro" id="IPR025662">
    <property type="entry name" value="Sigma_54_int_dom_ATP-bd_1"/>
</dbReference>
<keyword evidence="1" id="KW-0547">Nucleotide-binding</keyword>
<reference evidence="7" key="2">
    <citation type="submission" date="2021-04" db="EMBL/GenBank/DDBJ databases">
        <authorList>
            <person name="Gilroy R."/>
        </authorList>
    </citation>
    <scope>NUCLEOTIDE SEQUENCE</scope>
    <source>
        <strain evidence="7">ChiBcec2-3848</strain>
    </source>
</reference>
<dbReference type="PROSITE" id="PS00676">
    <property type="entry name" value="SIGMA54_INTERACT_2"/>
    <property type="match status" value="1"/>
</dbReference>
<gene>
    <name evidence="7" type="ORF">H9753_07085</name>
</gene>
<dbReference type="PROSITE" id="PS50045">
    <property type="entry name" value="SIGMA54_INTERACT_4"/>
    <property type="match status" value="1"/>
</dbReference>
<dbReference type="Proteomes" id="UP000823886">
    <property type="component" value="Unassembled WGS sequence"/>
</dbReference>
<dbReference type="InterPro" id="IPR025943">
    <property type="entry name" value="Sigma_54_int_dom_ATP-bd_2"/>
</dbReference>
<keyword evidence="2" id="KW-0067">ATP-binding</keyword>
<evidence type="ECO:0000256" key="1">
    <source>
        <dbReference type="ARBA" id="ARBA00022741"/>
    </source>
</evidence>
<proteinExistence type="predicted"/>
<dbReference type="InterPro" id="IPR025944">
    <property type="entry name" value="Sigma_54_int_dom_CS"/>
</dbReference>
<comment type="caution">
    <text evidence="7">The sequence shown here is derived from an EMBL/GenBank/DDBJ whole genome shotgun (WGS) entry which is preliminary data.</text>
</comment>
<reference evidence="7" key="1">
    <citation type="journal article" date="2021" name="PeerJ">
        <title>Extensive microbial diversity within the chicken gut microbiome revealed by metagenomics and culture.</title>
        <authorList>
            <person name="Gilroy R."/>
            <person name="Ravi A."/>
            <person name="Getino M."/>
            <person name="Pursley I."/>
            <person name="Horton D.L."/>
            <person name="Alikhan N.F."/>
            <person name="Baker D."/>
            <person name="Gharbi K."/>
            <person name="Hall N."/>
            <person name="Watson M."/>
            <person name="Adriaenssens E.M."/>
            <person name="Foster-Nyarko E."/>
            <person name="Jarju S."/>
            <person name="Secka A."/>
            <person name="Antonio M."/>
            <person name="Oren A."/>
            <person name="Chaudhuri R.R."/>
            <person name="La Ragione R."/>
            <person name="Hildebrand F."/>
            <person name="Pallen M.J."/>
        </authorList>
    </citation>
    <scope>NUCLEOTIDE SEQUENCE</scope>
    <source>
        <strain evidence="7">ChiBcec2-3848</strain>
    </source>
</reference>
<organism evidence="7 8">
    <name type="scientific">Candidatus Blautia merdavium</name>
    <dbReference type="NCBI Taxonomy" id="2838494"/>
    <lineage>
        <taxon>Bacteria</taxon>
        <taxon>Bacillati</taxon>
        <taxon>Bacillota</taxon>
        <taxon>Clostridia</taxon>
        <taxon>Lachnospirales</taxon>
        <taxon>Lachnospiraceae</taxon>
        <taxon>Blautia</taxon>
    </lineage>
</organism>
<dbReference type="SMART" id="SM00382">
    <property type="entry name" value="AAA"/>
    <property type="match status" value="1"/>
</dbReference>
<evidence type="ECO:0000313" key="8">
    <source>
        <dbReference type="Proteomes" id="UP000823886"/>
    </source>
</evidence>
<feature type="domain" description="Sigma-54 factor interaction" evidence="6">
    <location>
        <begin position="237"/>
        <end position="465"/>
    </location>
</feature>
<dbReference type="Pfam" id="PF00158">
    <property type="entry name" value="Sigma54_activat"/>
    <property type="match status" value="1"/>
</dbReference>
<evidence type="ECO:0000256" key="3">
    <source>
        <dbReference type="ARBA" id="ARBA00023015"/>
    </source>
</evidence>
<accession>A0A9D2PNA1</accession>
<keyword evidence="5" id="KW-0804">Transcription</keyword>
<dbReference type="InterPro" id="IPR058031">
    <property type="entry name" value="AAA_lid_NorR"/>
</dbReference>
<evidence type="ECO:0000256" key="5">
    <source>
        <dbReference type="ARBA" id="ARBA00023163"/>
    </source>
</evidence>
<dbReference type="Pfam" id="PF25601">
    <property type="entry name" value="AAA_lid_14"/>
    <property type="match status" value="1"/>
</dbReference>
<dbReference type="Gene3D" id="3.30.450.20">
    <property type="entry name" value="PAS domain"/>
    <property type="match status" value="1"/>
</dbReference>
<evidence type="ECO:0000256" key="4">
    <source>
        <dbReference type="ARBA" id="ARBA00023125"/>
    </source>
</evidence>
<dbReference type="FunFam" id="3.40.50.300:FF:000006">
    <property type="entry name" value="DNA-binding transcriptional regulator NtrC"/>
    <property type="match status" value="1"/>
</dbReference>
<name>A0A9D2PNA1_9FIRM</name>
<dbReference type="Pfam" id="PF02954">
    <property type="entry name" value="HTH_8"/>
    <property type="match status" value="1"/>
</dbReference>
<dbReference type="PROSITE" id="PS00688">
    <property type="entry name" value="SIGMA54_INTERACT_3"/>
    <property type="match status" value="1"/>
</dbReference>
<dbReference type="SUPFAM" id="SSF55785">
    <property type="entry name" value="PYP-like sensor domain (PAS domain)"/>
    <property type="match status" value="1"/>
</dbReference>
<keyword evidence="3" id="KW-0805">Transcription regulation</keyword>
<dbReference type="InterPro" id="IPR003593">
    <property type="entry name" value="AAA+_ATPase"/>
</dbReference>
<dbReference type="PRINTS" id="PR01590">
    <property type="entry name" value="HTHFIS"/>
</dbReference>
<dbReference type="InterPro" id="IPR027417">
    <property type="entry name" value="P-loop_NTPase"/>
</dbReference>
<evidence type="ECO:0000259" key="6">
    <source>
        <dbReference type="PROSITE" id="PS50045"/>
    </source>
</evidence>
<dbReference type="CDD" id="cd00009">
    <property type="entry name" value="AAA"/>
    <property type="match status" value="1"/>
</dbReference>
<dbReference type="Gene3D" id="1.10.10.60">
    <property type="entry name" value="Homeodomain-like"/>
    <property type="match status" value="1"/>
</dbReference>
<dbReference type="InterPro" id="IPR035965">
    <property type="entry name" value="PAS-like_dom_sf"/>
</dbReference>
<dbReference type="InterPro" id="IPR002078">
    <property type="entry name" value="Sigma_54_int"/>
</dbReference>
<dbReference type="Gene3D" id="1.10.8.60">
    <property type="match status" value="1"/>
</dbReference>
<dbReference type="AlphaFoldDB" id="A0A9D2PNA1"/>
<dbReference type="Gene3D" id="3.40.50.300">
    <property type="entry name" value="P-loop containing nucleotide triphosphate hydrolases"/>
    <property type="match status" value="1"/>
</dbReference>
<keyword evidence="4" id="KW-0238">DNA-binding</keyword>
<dbReference type="GO" id="GO:0006355">
    <property type="term" value="P:regulation of DNA-templated transcription"/>
    <property type="evidence" value="ECO:0007669"/>
    <property type="project" value="InterPro"/>
</dbReference>
<dbReference type="PANTHER" id="PTHR32071">
    <property type="entry name" value="TRANSCRIPTIONAL REGULATORY PROTEIN"/>
    <property type="match status" value="1"/>
</dbReference>
<dbReference type="SUPFAM" id="SSF46689">
    <property type="entry name" value="Homeodomain-like"/>
    <property type="match status" value="1"/>
</dbReference>
<dbReference type="InterPro" id="IPR002197">
    <property type="entry name" value="HTH_Fis"/>
</dbReference>
<dbReference type="GO" id="GO:0005524">
    <property type="term" value="F:ATP binding"/>
    <property type="evidence" value="ECO:0007669"/>
    <property type="project" value="UniProtKB-KW"/>
</dbReference>
<dbReference type="PROSITE" id="PS00675">
    <property type="entry name" value="SIGMA54_INTERACT_1"/>
    <property type="match status" value="1"/>
</dbReference>
<sequence length="557" mass="63372">MKHFFDILFTVTDTYECIAVEYGTEQTRTTYSLLFENWISERRLITSVFPVRADSWHGSFVWENDTFFYRVLPASEDRLYYLLLREDFLEELFAQTLDQLTDGVQIYDRNGCAVFFNSTSRKISQIPDTLDIRGRHLMDLFALDENISTTLTALRTQAPVFNRVDYFQTTAGTSISSANTAYPLKIGRQLIGAATFEETTETIASSKKKMDLTEKALHTFQQDTLVSRFSGYSFSNVIGHGEALVKAVEIAKKVAAKDSSVLLIGETGTGKEVFAQSIHKSSPRREKKFVALNCAAIPESLIESLLFGTQKGSFTGSENKPGFFEEAQGGTLFLDELNSMSLAMQSKILRALQESSFRRVGGQKDIHMDVRIISSCNKDPFVCLEENQLRKDLFYRLSTVMIELPPLREHMEDLPELIEYHLKNTAFQYVHGECTVGRDAFEILESYDWPGNVRELFHVLDYAQNLVDGKVITARHLPAYLSVSKQQKEAPSSPFDENSTSPDFRHTSLQALMDEYESRILVQALEFYGYNITKTADALGLRRQSLQYRLRKYGIVI</sequence>